<dbReference type="AlphaFoldDB" id="A0A194X224"/>
<dbReference type="InterPro" id="IPR049326">
    <property type="entry name" value="Rhodopsin_dom_fungi"/>
</dbReference>
<dbReference type="EMBL" id="KQ947420">
    <property type="protein sequence ID" value="KUJ14246.1"/>
    <property type="molecule type" value="Genomic_DNA"/>
</dbReference>
<proteinExistence type="predicted"/>
<evidence type="ECO:0000313" key="5">
    <source>
        <dbReference type="Proteomes" id="UP000070700"/>
    </source>
</evidence>
<feature type="transmembrane region" description="Helical" evidence="2">
    <location>
        <begin position="258"/>
        <end position="280"/>
    </location>
</feature>
<feature type="transmembrane region" description="Helical" evidence="2">
    <location>
        <begin position="187"/>
        <end position="209"/>
    </location>
</feature>
<evidence type="ECO:0000313" key="4">
    <source>
        <dbReference type="EMBL" id="KUJ14246.1"/>
    </source>
</evidence>
<keyword evidence="2" id="KW-1133">Transmembrane helix</keyword>
<keyword evidence="5" id="KW-1185">Reference proteome</keyword>
<evidence type="ECO:0000256" key="2">
    <source>
        <dbReference type="SAM" id="Phobius"/>
    </source>
</evidence>
<name>A0A194X224_MOLSC</name>
<feature type="transmembrane region" description="Helical" evidence="2">
    <location>
        <begin position="51"/>
        <end position="74"/>
    </location>
</feature>
<feature type="domain" description="Rhodopsin" evidence="3">
    <location>
        <begin position="36"/>
        <end position="284"/>
    </location>
</feature>
<dbReference type="Proteomes" id="UP000070700">
    <property type="component" value="Unassembled WGS sequence"/>
</dbReference>
<dbReference type="GeneID" id="28830968"/>
<keyword evidence="2" id="KW-0472">Membrane</keyword>
<feature type="transmembrane region" description="Helical" evidence="2">
    <location>
        <begin position="112"/>
        <end position="136"/>
    </location>
</feature>
<evidence type="ECO:0000256" key="1">
    <source>
        <dbReference type="SAM" id="MobiDB-lite"/>
    </source>
</evidence>
<feature type="transmembrane region" description="Helical" evidence="2">
    <location>
        <begin position="221"/>
        <end position="243"/>
    </location>
</feature>
<feature type="region of interest" description="Disordered" evidence="1">
    <location>
        <begin position="312"/>
        <end position="357"/>
    </location>
</feature>
<dbReference type="KEGG" id="psco:LY89DRAFT_752108"/>
<gene>
    <name evidence="4" type="ORF">LY89DRAFT_752108</name>
</gene>
<sequence length="357" mass="39234">MASSGIIEITSDARGSWINIATWILMVIMCLASFVKLFSKWVIARTFGLDDLFMAIATVITIAYDIAVSMQVAAGLGQHQSTLSGHNILRYQKVLLPLFTRPLSVTAMQAEYASQLLMTASLCVAKMVLLHFYAVLGRHDIRLKVIKSVIVLNVVAYAMLLLCLAFQCGIPNPWEMFSGKCFDQVVFWDAFTVIDIFLDVCTICLPIYLLHDIKLRRSQKFYTIAAFGSRTLLIPVSVIRIIYIHDNSKSVDHTYQDFAIILTTSFLINLSVIVTAIPFLKPIMDSLQTGILAGDLRSMGGSALLRSTSYPLGRHKRKSTPHKGGGTRISDQTGTVGPQGIGCESPEIGSAESFSAV</sequence>
<dbReference type="PANTHER" id="PTHR38794:SF1">
    <property type="entry name" value="INTEGRAL MEMBRANE PROTEIN"/>
    <property type="match status" value="1"/>
</dbReference>
<keyword evidence="2" id="KW-0812">Transmembrane</keyword>
<dbReference type="InParanoid" id="A0A194X224"/>
<protein>
    <recommendedName>
        <fullName evidence="3">Rhodopsin domain-containing protein</fullName>
    </recommendedName>
</protein>
<reference evidence="4 5" key="1">
    <citation type="submission" date="2015-10" db="EMBL/GenBank/DDBJ databases">
        <title>Full genome of DAOMC 229536 Phialocephala scopiformis, a fungal endophyte of spruce producing the potent anti-insectan compound rugulosin.</title>
        <authorList>
            <consortium name="DOE Joint Genome Institute"/>
            <person name="Walker A.K."/>
            <person name="Frasz S.L."/>
            <person name="Seifert K.A."/>
            <person name="Miller J.D."/>
            <person name="Mondo S.J."/>
            <person name="Labutti K."/>
            <person name="Lipzen A."/>
            <person name="Dockter R."/>
            <person name="Kennedy M."/>
            <person name="Grigoriev I.V."/>
            <person name="Spatafora J.W."/>
        </authorList>
    </citation>
    <scope>NUCLEOTIDE SEQUENCE [LARGE SCALE GENOMIC DNA]</scope>
    <source>
        <strain evidence="4 5">CBS 120377</strain>
    </source>
</reference>
<accession>A0A194X224</accession>
<feature type="transmembrane region" description="Helical" evidence="2">
    <location>
        <begin position="148"/>
        <end position="167"/>
    </location>
</feature>
<dbReference type="Pfam" id="PF20684">
    <property type="entry name" value="Fung_rhodopsin"/>
    <property type="match status" value="1"/>
</dbReference>
<evidence type="ECO:0000259" key="3">
    <source>
        <dbReference type="Pfam" id="PF20684"/>
    </source>
</evidence>
<dbReference type="OrthoDB" id="3918601at2759"/>
<dbReference type="PANTHER" id="PTHR38794">
    <property type="entry name" value="INTEGRAL MEMBRANE PROTEIN"/>
    <property type="match status" value="1"/>
</dbReference>
<feature type="transmembrane region" description="Helical" evidence="2">
    <location>
        <begin position="20"/>
        <end position="39"/>
    </location>
</feature>
<dbReference type="RefSeq" id="XP_018068601.1">
    <property type="nucleotide sequence ID" value="XM_018221242.1"/>
</dbReference>
<organism evidence="4 5">
    <name type="scientific">Mollisia scopiformis</name>
    <name type="common">Conifer needle endophyte fungus</name>
    <name type="synonym">Phialocephala scopiformis</name>
    <dbReference type="NCBI Taxonomy" id="149040"/>
    <lineage>
        <taxon>Eukaryota</taxon>
        <taxon>Fungi</taxon>
        <taxon>Dikarya</taxon>
        <taxon>Ascomycota</taxon>
        <taxon>Pezizomycotina</taxon>
        <taxon>Leotiomycetes</taxon>
        <taxon>Helotiales</taxon>
        <taxon>Mollisiaceae</taxon>
        <taxon>Mollisia</taxon>
    </lineage>
</organism>